<evidence type="ECO:0000313" key="1">
    <source>
        <dbReference type="EMBL" id="ENW91422.1"/>
    </source>
</evidence>
<accession>N9L559</accession>
<gene>
    <name evidence="1" type="ORF">F904_03512</name>
</gene>
<comment type="caution">
    <text evidence="1">The sequence shown here is derived from an EMBL/GenBank/DDBJ whole genome shotgun (WGS) entry which is preliminary data.</text>
</comment>
<dbReference type="RefSeq" id="WP_005192183.1">
    <property type="nucleotide sequence ID" value="NZ_KB850051.1"/>
</dbReference>
<protein>
    <recommendedName>
        <fullName evidence="3">Lipoprotein</fullName>
    </recommendedName>
</protein>
<name>N9L559_9GAMM</name>
<evidence type="ECO:0000313" key="2">
    <source>
        <dbReference type="Proteomes" id="UP000013261"/>
    </source>
</evidence>
<dbReference type="PROSITE" id="PS51257">
    <property type="entry name" value="PROKAR_LIPOPROTEIN"/>
    <property type="match status" value="1"/>
</dbReference>
<dbReference type="OrthoDB" id="6708293at2"/>
<dbReference type="Proteomes" id="UP000013261">
    <property type="component" value="Unassembled WGS sequence"/>
</dbReference>
<evidence type="ECO:0008006" key="3">
    <source>
        <dbReference type="Google" id="ProtNLM"/>
    </source>
</evidence>
<dbReference type="EMBL" id="APRL01000014">
    <property type="protein sequence ID" value="ENW91422.1"/>
    <property type="molecule type" value="Genomic_DNA"/>
</dbReference>
<dbReference type="eggNOG" id="ENOG5031RAZ">
    <property type="taxonomic scope" value="Bacteria"/>
</dbReference>
<organism evidence="1 2">
    <name type="scientific">Acinetobacter dispersus</name>
    <dbReference type="NCBI Taxonomy" id="70348"/>
    <lineage>
        <taxon>Bacteria</taxon>
        <taxon>Pseudomonadati</taxon>
        <taxon>Pseudomonadota</taxon>
        <taxon>Gammaproteobacteria</taxon>
        <taxon>Moraxellales</taxon>
        <taxon>Moraxellaceae</taxon>
        <taxon>Acinetobacter</taxon>
    </lineage>
</organism>
<dbReference type="PATRIC" id="fig|1217703.3.peg.3406"/>
<proteinExistence type="predicted"/>
<dbReference type="AlphaFoldDB" id="N9L559"/>
<sequence length="136" mass="15132">MVNYKICLGTLALVLQGCATSGWQSVPLQDYLQPYIGQSADQIQQNLNLRTLGFQTLKQPQRSNQNLVFTVLRPINIPVPIAQSYGDASSPMSGSVRLGSVSTSQQSYDVNFYCHIIFELDQQQIARSIRYEGKAC</sequence>
<keyword evidence="2" id="KW-1185">Reference proteome</keyword>
<dbReference type="HOGENOM" id="CLU_155681_0_0_6"/>
<reference evidence="1 2" key="1">
    <citation type="submission" date="2013-02" db="EMBL/GenBank/DDBJ databases">
        <title>The Genome Sequence of Acinetobacter sp. ANC 4105.</title>
        <authorList>
            <consortium name="The Broad Institute Genome Sequencing Platform"/>
            <consortium name="The Broad Institute Genome Sequencing Center for Infectious Disease"/>
            <person name="Cerqueira G."/>
            <person name="Feldgarden M."/>
            <person name="Courvalin P."/>
            <person name="Perichon B."/>
            <person name="Grillot-Courvalin C."/>
            <person name="Clermont D."/>
            <person name="Rocha E."/>
            <person name="Yoon E.-J."/>
            <person name="Nemec A."/>
            <person name="Walker B."/>
            <person name="Young S.K."/>
            <person name="Zeng Q."/>
            <person name="Gargeya S."/>
            <person name="Fitzgerald M."/>
            <person name="Haas B."/>
            <person name="Abouelleil A."/>
            <person name="Alvarado L."/>
            <person name="Arachchi H.M."/>
            <person name="Berlin A.M."/>
            <person name="Chapman S.B."/>
            <person name="Dewar J."/>
            <person name="Goldberg J."/>
            <person name="Griggs A."/>
            <person name="Gujja S."/>
            <person name="Hansen M."/>
            <person name="Howarth C."/>
            <person name="Imamovic A."/>
            <person name="Larimer J."/>
            <person name="McCowan C."/>
            <person name="Murphy C."/>
            <person name="Neiman D."/>
            <person name="Pearson M."/>
            <person name="Priest M."/>
            <person name="Roberts A."/>
            <person name="Saif S."/>
            <person name="Shea T."/>
            <person name="Sisk P."/>
            <person name="Sykes S."/>
            <person name="Wortman J."/>
            <person name="Nusbaum C."/>
            <person name="Birren B."/>
        </authorList>
    </citation>
    <scope>NUCLEOTIDE SEQUENCE [LARGE SCALE GENOMIC DNA]</scope>
    <source>
        <strain evidence="1 2">ANC 4105</strain>
    </source>
</reference>